<keyword evidence="2" id="KW-0805">Transcription regulation</keyword>
<keyword evidence="3" id="KW-0238">DNA-binding</keyword>
<dbReference type="SUPFAM" id="SSF53850">
    <property type="entry name" value="Periplasmic binding protein-like II"/>
    <property type="match status" value="1"/>
</dbReference>
<name>A0AAE9SWU9_9GAMM</name>
<sequence length="315" mass="34972">MIQNQQNIENEMSRISDLSLFLRVLETGSISAAARYESLSLAVASQRLQRLERELGVRLLNRSTRSMYPTPEGQTLADQGRPLIEELVALGQCLRDCSTTVAGHLRVTMSASFGRIYVSPLLSEFQTMYPKVNISAHLSDDMVDIIKEGFDLAIRMGPLQDSRLVVRPLSPDPRVLVASPDYLNKHGTPLHPDDLSSHDGLFLLGREGRQDIWPLSTPNGGLIKVKMSGNFESNLGEVLRDAALSGLGISYQSVWSVASDLKHGRLRVVLPEYPGVPSQINAITPTRSMQSRRVQAFVDFMAEKFADPLLWERTS</sequence>
<dbReference type="Proteomes" id="UP001059272">
    <property type="component" value="Chromosome"/>
</dbReference>
<dbReference type="GO" id="GO:0043565">
    <property type="term" value="F:sequence-specific DNA binding"/>
    <property type="evidence" value="ECO:0007669"/>
    <property type="project" value="TreeGrafter"/>
</dbReference>
<comment type="similarity">
    <text evidence="1">Belongs to the LysR transcriptional regulatory family.</text>
</comment>
<dbReference type="InterPro" id="IPR036390">
    <property type="entry name" value="WH_DNA-bd_sf"/>
</dbReference>
<dbReference type="EMBL" id="CP090065">
    <property type="protein sequence ID" value="UVO07913.1"/>
    <property type="molecule type" value="Genomic_DNA"/>
</dbReference>
<dbReference type="PANTHER" id="PTHR30537:SF81">
    <property type="entry name" value="TRANSCRIPTIONAL REGULATOR-RELATED"/>
    <property type="match status" value="1"/>
</dbReference>
<gene>
    <name evidence="6" type="ORF">LW347_19030</name>
</gene>
<reference evidence="6" key="1">
    <citation type="submission" date="2021-12" db="EMBL/GenBank/DDBJ databases">
        <title>Genome sequence of novel Pectobacterium sp. causing blackleg.</title>
        <authorList>
            <person name="Wang J."/>
        </authorList>
    </citation>
    <scope>NUCLEOTIDE SEQUENCE</scope>
    <source>
        <strain evidence="6">BY21311</strain>
    </source>
</reference>
<dbReference type="Pfam" id="PF00126">
    <property type="entry name" value="HTH_1"/>
    <property type="match status" value="1"/>
</dbReference>
<dbReference type="FunFam" id="3.40.190.290:FF:000001">
    <property type="entry name" value="Transcriptional regulator, LysR family"/>
    <property type="match status" value="1"/>
</dbReference>
<dbReference type="InterPro" id="IPR058163">
    <property type="entry name" value="LysR-type_TF_proteobact-type"/>
</dbReference>
<dbReference type="GO" id="GO:0006351">
    <property type="term" value="P:DNA-templated transcription"/>
    <property type="evidence" value="ECO:0007669"/>
    <property type="project" value="TreeGrafter"/>
</dbReference>
<evidence type="ECO:0000256" key="1">
    <source>
        <dbReference type="ARBA" id="ARBA00009437"/>
    </source>
</evidence>
<dbReference type="GO" id="GO:0003700">
    <property type="term" value="F:DNA-binding transcription factor activity"/>
    <property type="evidence" value="ECO:0007669"/>
    <property type="project" value="InterPro"/>
</dbReference>
<evidence type="ECO:0000259" key="5">
    <source>
        <dbReference type="PROSITE" id="PS50931"/>
    </source>
</evidence>
<organism evidence="6 7">
    <name type="scientific">Pectobacterium polonicum</name>
    <dbReference type="NCBI Taxonomy" id="2485124"/>
    <lineage>
        <taxon>Bacteria</taxon>
        <taxon>Pseudomonadati</taxon>
        <taxon>Pseudomonadota</taxon>
        <taxon>Gammaproteobacteria</taxon>
        <taxon>Enterobacterales</taxon>
        <taxon>Pectobacteriaceae</taxon>
        <taxon>Pectobacterium</taxon>
    </lineage>
</organism>
<proteinExistence type="inferred from homology"/>
<evidence type="ECO:0000256" key="3">
    <source>
        <dbReference type="ARBA" id="ARBA00023125"/>
    </source>
</evidence>
<feature type="domain" description="HTH lysR-type" evidence="5">
    <location>
        <begin position="15"/>
        <end position="70"/>
    </location>
</feature>
<dbReference type="SUPFAM" id="SSF46785">
    <property type="entry name" value="Winged helix' DNA-binding domain"/>
    <property type="match status" value="1"/>
</dbReference>
<dbReference type="Gene3D" id="1.10.10.10">
    <property type="entry name" value="Winged helix-like DNA-binding domain superfamily/Winged helix DNA-binding domain"/>
    <property type="match status" value="1"/>
</dbReference>
<dbReference type="InterPro" id="IPR036388">
    <property type="entry name" value="WH-like_DNA-bd_sf"/>
</dbReference>
<dbReference type="RefSeq" id="WP_258883144.1">
    <property type="nucleotide sequence ID" value="NZ_CP090065.1"/>
</dbReference>
<protein>
    <submittedName>
        <fullName evidence="6">LysR family transcriptional regulator</fullName>
    </submittedName>
</protein>
<evidence type="ECO:0000256" key="4">
    <source>
        <dbReference type="ARBA" id="ARBA00023163"/>
    </source>
</evidence>
<dbReference type="InterPro" id="IPR000847">
    <property type="entry name" value="LysR_HTH_N"/>
</dbReference>
<dbReference type="KEGG" id="ppoo:LW347_19030"/>
<accession>A0AAE9SWU9</accession>
<evidence type="ECO:0000256" key="2">
    <source>
        <dbReference type="ARBA" id="ARBA00023015"/>
    </source>
</evidence>
<keyword evidence="4" id="KW-0804">Transcription</keyword>
<dbReference type="PROSITE" id="PS50931">
    <property type="entry name" value="HTH_LYSR"/>
    <property type="match status" value="1"/>
</dbReference>
<dbReference type="CDD" id="cd08422">
    <property type="entry name" value="PBP2_CrgA_like"/>
    <property type="match status" value="1"/>
</dbReference>
<dbReference type="AlphaFoldDB" id="A0AAE9SWU9"/>
<evidence type="ECO:0000313" key="7">
    <source>
        <dbReference type="Proteomes" id="UP001059272"/>
    </source>
</evidence>
<dbReference type="PANTHER" id="PTHR30537">
    <property type="entry name" value="HTH-TYPE TRANSCRIPTIONAL REGULATOR"/>
    <property type="match status" value="1"/>
</dbReference>
<evidence type="ECO:0000313" key="6">
    <source>
        <dbReference type="EMBL" id="UVO07913.1"/>
    </source>
</evidence>
<dbReference type="Pfam" id="PF03466">
    <property type="entry name" value="LysR_substrate"/>
    <property type="match status" value="1"/>
</dbReference>
<dbReference type="InterPro" id="IPR005119">
    <property type="entry name" value="LysR_subst-bd"/>
</dbReference>
<dbReference type="Gene3D" id="3.40.190.290">
    <property type="match status" value="1"/>
</dbReference>